<dbReference type="SUPFAM" id="SSF69118">
    <property type="entry name" value="AhpD-like"/>
    <property type="match status" value="1"/>
</dbReference>
<dbReference type="Gene3D" id="1.20.1290.10">
    <property type="entry name" value="AhpD-like"/>
    <property type="match status" value="1"/>
</dbReference>
<accession>A0AAD4Q270</accession>
<dbReference type="GeneID" id="70249257"/>
<dbReference type="PANTHER" id="PTHR28180:SF2">
    <property type="entry name" value="PEROXISOMAL PROTEIN 2"/>
    <property type="match status" value="1"/>
</dbReference>
<evidence type="ECO:0000313" key="2">
    <source>
        <dbReference type="Proteomes" id="UP001201262"/>
    </source>
</evidence>
<protein>
    <recommendedName>
        <fullName evidence="3">Carboxymuconolactone decarboxylase-like domain-containing protein</fullName>
    </recommendedName>
</protein>
<keyword evidence="2" id="KW-1185">Reference proteome</keyword>
<dbReference type="EMBL" id="JAJTJA010000004">
    <property type="protein sequence ID" value="KAH8700162.1"/>
    <property type="molecule type" value="Genomic_DNA"/>
</dbReference>
<dbReference type="InterPro" id="IPR052999">
    <property type="entry name" value="PTS1_Protein"/>
</dbReference>
<dbReference type="PANTHER" id="PTHR28180">
    <property type="entry name" value="CONSERVED MITOCHONDRIAL PROTEIN-RELATED"/>
    <property type="match status" value="1"/>
</dbReference>
<comment type="caution">
    <text evidence="1">The sequence shown here is derived from an EMBL/GenBank/DDBJ whole genome shotgun (WGS) entry which is preliminary data.</text>
</comment>
<organism evidence="1 2">
    <name type="scientific">Talaromyces proteolyticus</name>
    <dbReference type="NCBI Taxonomy" id="1131652"/>
    <lineage>
        <taxon>Eukaryota</taxon>
        <taxon>Fungi</taxon>
        <taxon>Dikarya</taxon>
        <taxon>Ascomycota</taxon>
        <taxon>Pezizomycotina</taxon>
        <taxon>Eurotiomycetes</taxon>
        <taxon>Eurotiomycetidae</taxon>
        <taxon>Eurotiales</taxon>
        <taxon>Trichocomaceae</taxon>
        <taxon>Talaromyces</taxon>
        <taxon>Talaromyces sect. Bacilispori</taxon>
    </lineage>
</organism>
<evidence type="ECO:0000313" key="1">
    <source>
        <dbReference type="EMBL" id="KAH8700162.1"/>
    </source>
</evidence>
<dbReference type="Proteomes" id="UP001201262">
    <property type="component" value="Unassembled WGS sequence"/>
</dbReference>
<dbReference type="AlphaFoldDB" id="A0AAD4Q270"/>
<name>A0AAD4Q270_9EURO</name>
<proteinExistence type="predicted"/>
<dbReference type="InterPro" id="IPR029032">
    <property type="entry name" value="AhpD-like"/>
</dbReference>
<dbReference type="RefSeq" id="XP_046073868.1">
    <property type="nucleotide sequence ID" value="XM_046218970.1"/>
</dbReference>
<evidence type="ECO:0008006" key="3">
    <source>
        <dbReference type="Google" id="ProtNLM"/>
    </source>
</evidence>
<reference evidence="1" key="1">
    <citation type="submission" date="2021-12" db="EMBL/GenBank/DDBJ databases">
        <title>Convergent genome expansion in fungi linked to evolution of root-endophyte symbiosis.</title>
        <authorList>
            <consortium name="DOE Joint Genome Institute"/>
            <person name="Ke Y.-H."/>
            <person name="Bonito G."/>
            <person name="Liao H.-L."/>
            <person name="Looney B."/>
            <person name="Rojas-Flechas A."/>
            <person name="Nash J."/>
            <person name="Hameed K."/>
            <person name="Schadt C."/>
            <person name="Martin F."/>
            <person name="Crous P.W."/>
            <person name="Miettinen O."/>
            <person name="Magnuson J.K."/>
            <person name="Labbe J."/>
            <person name="Jacobson D."/>
            <person name="Doktycz M.J."/>
            <person name="Veneault-Fourrey C."/>
            <person name="Kuo A."/>
            <person name="Mondo S."/>
            <person name="Calhoun S."/>
            <person name="Riley R."/>
            <person name="Ohm R."/>
            <person name="LaButti K."/>
            <person name="Andreopoulos B."/>
            <person name="Pangilinan J."/>
            <person name="Nolan M."/>
            <person name="Tritt A."/>
            <person name="Clum A."/>
            <person name="Lipzen A."/>
            <person name="Daum C."/>
            <person name="Barry K."/>
            <person name="Grigoriev I.V."/>
            <person name="Vilgalys R."/>
        </authorList>
    </citation>
    <scope>NUCLEOTIDE SEQUENCE</scope>
    <source>
        <strain evidence="1">PMI_201</strain>
    </source>
</reference>
<gene>
    <name evidence="1" type="ORF">BGW36DRAFT_405457</name>
</gene>
<sequence length="237" mass="26671">MTVETPTLPASFWEPVLSLSSSNDRLRWYMCVVVALSSFNFPDVIPQVYSHLDTHVLSTLSPEDCFSYVRKLREGLIKSTGIVGAARTGNAMRTLANCVPEDLREKESPRSKESEEVARERGKAFWTRIYSQNKAFDPEASVRASPDYAFVVREVLYGRIFSFDGIIDDLTTGYAIVSALYGMDCQNQLQHHMKGMLINGATRHDLEELQKLCLGLANILGVRFRYGRAPIPTLDIQ</sequence>